<protein>
    <submittedName>
        <fullName evidence="2">(apollo) hypothetical protein</fullName>
    </submittedName>
</protein>
<keyword evidence="3" id="KW-1185">Reference proteome</keyword>
<dbReference type="AlphaFoldDB" id="A0A8S3X0G6"/>
<feature type="compositionally biased region" description="Polar residues" evidence="1">
    <location>
        <begin position="13"/>
        <end position="22"/>
    </location>
</feature>
<proteinExistence type="predicted"/>
<evidence type="ECO:0000256" key="1">
    <source>
        <dbReference type="SAM" id="MobiDB-lite"/>
    </source>
</evidence>
<gene>
    <name evidence="2" type="ORF">PAPOLLO_LOCUS12082</name>
</gene>
<dbReference type="OrthoDB" id="6770266at2759"/>
<accession>A0A8S3X0G6</accession>
<dbReference type="Proteomes" id="UP000691718">
    <property type="component" value="Unassembled WGS sequence"/>
</dbReference>
<dbReference type="EMBL" id="CAJQZP010000884">
    <property type="protein sequence ID" value="CAG4991220.1"/>
    <property type="molecule type" value="Genomic_DNA"/>
</dbReference>
<sequence length="89" mass="10548">MNQMDPEREKPPHQQSIIQPRQNILYGKNHHKWSTKPRDPRTHTAARDVLHIVPGPTGRAEELSQPKDLFYLFVKEEMIDFIVQYTNEK</sequence>
<name>A0A8S3X0G6_PARAO</name>
<evidence type="ECO:0000313" key="2">
    <source>
        <dbReference type="EMBL" id="CAG4991220.1"/>
    </source>
</evidence>
<feature type="region of interest" description="Disordered" evidence="1">
    <location>
        <begin position="1"/>
        <end position="24"/>
    </location>
</feature>
<evidence type="ECO:0000313" key="3">
    <source>
        <dbReference type="Proteomes" id="UP000691718"/>
    </source>
</evidence>
<comment type="caution">
    <text evidence="2">The sequence shown here is derived from an EMBL/GenBank/DDBJ whole genome shotgun (WGS) entry which is preliminary data.</text>
</comment>
<reference evidence="2" key="1">
    <citation type="submission" date="2021-04" db="EMBL/GenBank/DDBJ databases">
        <authorList>
            <person name="Tunstrom K."/>
        </authorList>
    </citation>
    <scope>NUCLEOTIDE SEQUENCE</scope>
</reference>
<feature type="compositionally biased region" description="Basic and acidic residues" evidence="1">
    <location>
        <begin position="1"/>
        <end position="12"/>
    </location>
</feature>
<organism evidence="2 3">
    <name type="scientific">Parnassius apollo</name>
    <name type="common">Apollo butterfly</name>
    <name type="synonym">Papilio apollo</name>
    <dbReference type="NCBI Taxonomy" id="110799"/>
    <lineage>
        <taxon>Eukaryota</taxon>
        <taxon>Metazoa</taxon>
        <taxon>Ecdysozoa</taxon>
        <taxon>Arthropoda</taxon>
        <taxon>Hexapoda</taxon>
        <taxon>Insecta</taxon>
        <taxon>Pterygota</taxon>
        <taxon>Neoptera</taxon>
        <taxon>Endopterygota</taxon>
        <taxon>Lepidoptera</taxon>
        <taxon>Glossata</taxon>
        <taxon>Ditrysia</taxon>
        <taxon>Papilionoidea</taxon>
        <taxon>Papilionidae</taxon>
        <taxon>Parnassiinae</taxon>
        <taxon>Parnassini</taxon>
        <taxon>Parnassius</taxon>
        <taxon>Parnassius</taxon>
    </lineage>
</organism>